<evidence type="ECO:0000313" key="2">
    <source>
        <dbReference type="Proteomes" id="UP000246171"/>
    </source>
</evidence>
<sequence>MDWYKPLLIPTPDDDLVDQPLSRAGVFRLSPEQAICIKITAVIILDRRSSYTTPQCT</sequence>
<keyword evidence="2" id="KW-1185">Reference proteome</keyword>
<accession>A0A317VNL1</accession>
<organism evidence="1 2">
    <name type="scientific">Aspergillus eucalypticola (strain CBS 122712 / IBT 29274)</name>
    <dbReference type="NCBI Taxonomy" id="1448314"/>
    <lineage>
        <taxon>Eukaryota</taxon>
        <taxon>Fungi</taxon>
        <taxon>Dikarya</taxon>
        <taxon>Ascomycota</taxon>
        <taxon>Pezizomycotina</taxon>
        <taxon>Eurotiomycetes</taxon>
        <taxon>Eurotiomycetidae</taxon>
        <taxon>Eurotiales</taxon>
        <taxon>Aspergillaceae</taxon>
        <taxon>Aspergillus</taxon>
        <taxon>Aspergillus subgen. Circumdati</taxon>
    </lineage>
</organism>
<protein>
    <submittedName>
        <fullName evidence="1">Uncharacterized protein</fullName>
    </submittedName>
</protein>
<dbReference type="GeneID" id="37053004"/>
<name>A0A317VNL1_ASPEC</name>
<dbReference type="Proteomes" id="UP000246171">
    <property type="component" value="Unassembled WGS sequence"/>
</dbReference>
<evidence type="ECO:0000313" key="1">
    <source>
        <dbReference type="EMBL" id="PWY75916.1"/>
    </source>
</evidence>
<dbReference type="EMBL" id="MSFU01000009">
    <property type="protein sequence ID" value="PWY75916.1"/>
    <property type="molecule type" value="Genomic_DNA"/>
</dbReference>
<proteinExistence type="predicted"/>
<reference evidence="1" key="1">
    <citation type="submission" date="2016-12" db="EMBL/GenBank/DDBJ databases">
        <title>The genomes of Aspergillus section Nigri reveals drivers in fungal speciation.</title>
        <authorList>
            <consortium name="DOE Joint Genome Institute"/>
            <person name="Vesth T.C."/>
            <person name="Nybo J."/>
            <person name="Theobald S."/>
            <person name="Brandl J."/>
            <person name="Frisvad J.C."/>
            <person name="Nielsen K.F."/>
            <person name="Lyhne E.K."/>
            <person name="Kogle M.E."/>
            <person name="Kuo A."/>
            <person name="Riley R."/>
            <person name="Clum A."/>
            <person name="Nolan M."/>
            <person name="Lipzen A."/>
            <person name="Salamov A."/>
            <person name="Henrissat B."/>
            <person name="Wiebenga A."/>
            <person name="De vries R.P."/>
            <person name="Grigoriev I.V."/>
            <person name="Mortensen U.H."/>
            <person name="Andersen M.R."/>
            <person name="Baker S.E."/>
        </authorList>
    </citation>
    <scope>NUCLEOTIDE SEQUENCE</scope>
    <source>
        <strain evidence="1">CBS 122712</strain>
    </source>
</reference>
<gene>
    <name evidence="1" type="ORF">BO83DRAFT_377623</name>
</gene>
<dbReference type="AlphaFoldDB" id="A0A317VNL1"/>
<dbReference type="VEuPathDB" id="FungiDB:BO83DRAFT_377623"/>
<dbReference type="RefSeq" id="XP_025389446.1">
    <property type="nucleotide sequence ID" value="XM_025531042.1"/>
</dbReference>
<comment type="caution">
    <text evidence="1">The sequence shown here is derived from an EMBL/GenBank/DDBJ whole genome shotgun (WGS) entry which is preliminary data.</text>
</comment>